<name>A0A2S9Y0I0_9BACT</name>
<organism evidence="1 2">
    <name type="scientific">Enhygromyxa salina</name>
    <dbReference type="NCBI Taxonomy" id="215803"/>
    <lineage>
        <taxon>Bacteria</taxon>
        <taxon>Pseudomonadati</taxon>
        <taxon>Myxococcota</taxon>
        <taxon>Polyangia</taxon>
        <taxon>Nannocystales</taxon>
        <taxon>Nannocystaceae</taxon>
        <taxon>Enhygromyxa</taxon>
    </lineage>
</organism>
<evidence type="ECO:0000313" key="1">
    <source>
        <dbReference type="EMBL" id="PRP98622.1"/>
    </source>
</evidence>
<gene>
    <name evidence="1" type="ORF">ENSA7_65650</name>
</gene>
<dbReference type="Proteomes" id="UP000238823">
    <property type="component" value="Unassembled WGS sequence"/>
</dbReference>
<comment type="caution">
    <text evidence="1">The sequence shown here is derived from an EMBL/GenBank/DDBJ whole genome shotgun (WGS) entry which is preliminary data.</text>
</comment>
<dbReference type="AlphaFoldDB" id="A0A2S9Y0I0"/>
<accession>A0A2S9Y0I0</accession>
<dbReference type="EMBL" id="PVNL01000124">
    <property type="protein sequence ID" value="PRP98622.1"/>
    <property type="molecule type" value="Genomic_DNA"/>
</dbReference>
<reference evidence="1 2" key="1">
    <citation type="submission" date="2018-03" db="EMBL/GenBank/DDBJ databases">
        <title>Draft Genome Sequences of the Obligatory Marine Myxobacteria Enhygromyxa salina SWB007.</title>
        <authorList>
            <person name="Poehlein A."/>
            <person name="Moghaddam J.A."/>
            <person name="Harms H."/>
            <person name="Alanjari M."/>
            <person name="Koenig G.M."/>
            <person name="Daniel R."/>
            <person name="Schaeberle T.F."/>
        </authorList>
    </citation>
    <scope>NUCLEOTIDE SEQUENCE [LARGE SCALE GENOMIC DNA]</scope>
    <source>
        <strain evidence="1 2">SWB007</strain>
    </source>
</reference>
<sequence>MQYTHSPENSFVTKNPDMARGGLFWNRIERVVRTDSICHAMNAYVFMIDHLPRGTLLELPEPPCR</sequence>
<protein>
    <submittedName>
        <fullName evidence="1">Uncharacterized protein</fullName>
    </submittedName>
</protein>
<evidence type="ECO:0000313" key="2">
    <source>
        <dbReference type="Proteomes" id="UP000238823"/>
    </source>
</evidence>
<proteinExistence type="predicted"/>